<evidence type="ECO:0000256" key="2">
    <source>
        <dbReference type="ARBA" id="ARBA00009677"/>
    </source>
</evidence>
<dbReference type="InterPro" id="IPR053967">
    <property type="entry name" value="LlgE_F_G-like_D1"/>
</dbReference>
<evidence type="ECO:0000259" key="9">
    <source>
        <dbReference type="Pfam" id="PF22692"/>
    </source>
</evidence>
<dbReference type="InterPro" id="IPR020013">
    <property type="entry name" value="Flagellar_FlgE/F/G"/>
</dbReference>
<protein>
    <recommendedName>
        <fullName evidence="3 5">Flagellar hook protein FlgE</fullName>
    </recommendedName>
</protein>
<dbReference type="Proteomes" id="UP000542125">
    <property type="component" value="Unassembled WGS sequence"/>
</dbReference>
<dbReference type="InterPro" id="IPR001444">
    <property type="entry name" value="Flag_bb_rod_N"/>
</dbReference>
<dbReference type="EMBL" id="JACBYR010000003">
    <property type="protein sequence ID" value="NYE85697.1"/>
    <property type="molecule type" value="Genomic_DNA"/>
</dbReference>
<evidence type="ECO:0000259" key="6">
    <source>
        <dbReference type="Pfam" id="PF00460"/>
    </source>
</evidence>
<dbReference type="Pfam" id="PF07559">
    <property type="entry name" value="FlgE_D2"/>
    <property type="match status" value="1"/>
</dbReference>
<dbReference type="NCBIfam" id="NF004238">
    <property type="entry name" value="PRK05682.1-1"/>
    <property type="match status" value="1"/>
</dbReference>
<evidence type="ECO:0000256" key="3">
    <source>
        <dbReference type="ARBA" id="ARBA00019015"/>
    </source>
</evidence>
<keyword evidence="4 5" id="KW-0975">Bacterial flagellum</keyword>
<feature type="domain" description="Flagellar hook protein FlgE D2" evidence="8">
    <location>
        <begin position="162"/>
        <end position="292"/>
    </location>
</feature>
<dbReference type="GO" id="GO:0009424">
    <property type="term" value="C:bacterial-type flagellum hook"/>
    <property type="evidence" value="ECO:0007669"/>
    <property type="project" value="TreeGrafter"/>
</dbReference>
<dbReference type="GO" id="GO:0009425">
    <property type="term" value="C:bacterial-type flagellum basal body"/>
    <property type="evidence" value="ECO:0007669"/>
    <property type="project" value="UniProtKB-SubCell"/>
</dbReference>
<sequence>MSFQQALSGLNAAAKNLDVIGNNVANANTIGFKGGRAEFADVYAASVVQSTASQSGIGTKVAAVTQQFTQGSITTTSNPYDVAISGNGFFRMDSQGATVYTRNGQFHRDDAGYLVNAEGLKLTGYSVNANGQVVTAQPQPLQLVVNSIEAKATTKATQSVILDSRKPAIADNVAFDKNNSDTFTDANSMSLYDSLGNSHLLSVYYRKTDAGEWDTYYSFDGGEAKKVASMQFNTSGQLMSIDGNVDKLQPTITIPAAQMTTGAADLTFTYDMSKTTQTGQAFSTNTQTQDGYTSGRLTGFSIDETGSLLASYSNQQSRVQGQIALGMFNNPTGLASIGGNNFAETAASGTPRLGSPGSSDFGTVRSGALEEANIDLTAELVNMITAQRGYQANAQTIKTQDSIMQTIVNLR</sequence>
<dbReference type="InterPro" id="IPR010930">
    <property type="entry name" value="Flg_bb/hook_C_dom"/>
</dbReference>
<evidence type="ECO:0000256" key="5">
    <source>
        <dbReference type="RuleBase" id="RU362116"/>
    </source>
</evidence>
<dbReference type="InterPro" id="IPR011491">
    <property type="entry name" value="FlgE_D2"/>
</dbReference>
<feature type="domain" description="Flagellar hook protein FlgE/F/G-like D1" evidence="9">
    <location>
        <begin position="83"/>
        <end position="124"/>
    </location>
</feature>
<keyword evidence="10" id="KW-0966">Cell projection</keyword>
<dbReference type="AlphaFoldDB" id="A0A7Y9LP98"/>
<evidence type="ECO:0000256" key="4">
    <source>
        <dbReference type="ARBA" id="ARBA00023143"/>
    </source>
</evidence>
<dbReference type="PANTHER" id="PTHR30435">
    <property type="entry name" value="FLAGELLAR PROTEIN"/>
    <property type="match status" value="1"/>
</dbReference>
<keyword evidence="11" id="KW-1185">Reference proteome</keyword>
<dbReference type="InterPro" id="IPR037058">
    <property type="entry name" value="Falgellar_hook_FlgE_sf"/>
</dbReference>
<gene>
    <name evidence="10" type="ORF">FHW18_005016</name>
</gene>
<feature type="domain" description="Flagellar basal body rod protein N-terminal" evidence="6">
    <location>
        <begin position="6"/>
        <end position="33"/>
    </location>
</feature>
<feature type="domain" description="Flagellar basal-body/hook protein C-terminal" evidence="7">
    <location>
        <begin position="365"/>
        <end position="410"/>
    </location>
</feature>
<dbReference type="PANTHER" id="PTHR30435:SF1">
    <property type="entry name" value="FLAGELLAR HOOK PROTEIN FLGE"/>
    <property type="match status" value="1"/>
</dbReference>
<comment type="similarity">
    <text evidence="2 5">Belongs to the flagella basal body rod proteins family.</text>
</comment>
<comment type="caution">
    <text evidence="10">The sequence shown here is derived from an EMBL/GenBank/DDBJ whole genome shotgun (WGS) entry which is preliminary data.</text>
</comment>
<dbReference type="InterPro" id="IPR019776">
    <property type="entry name" value="Flagellar_basal_body_rod_CS"/>
</dbReference>
<dbReference type="PROSITE" id="PS00588">
    <property type="entry name" value="FLAGELLA_BB_ROD"/>
    <property type="match status" value="1"/>
</dbReference>
<dbReference type="InterPro" id="IPR037925">
    <property type="entry name" value="FlgE/F/G-like"/>
</dbReference>
<dbReference type="GO" id="GO:0071978">
    <property type="term" value="P:bacterial-type flagellum-dependent swarming motility"/>
    <property type="evidence" value="ECO:0007669"/>
    <property type="project" value="TreeGrafter"/>
</dbReference>
<dbReference type="RefSeq" id="WP_179590023.1">
    <property type="nucleotide sequence ID" value="NZ_JACBYR010000003.1"/>
</dbReference>
<dbReference type="Gene3D" id="2.60.98.20">
    <property type="entry name" value="Flagellar hook protein FlgE"/>
    <property type="match status" value="1"/>
</dbReference>
<dbReference type="NCBIfam" id="TIGR03506">
    <property type="entry name" value="FlgEFG_subfam"/>
    <property type="match status" value="1"/>
</dbReference>
<organism evidence="10 11">
    <name type="scientific">Pigmentiphaga litoralis</name>
    <dbReference type="NCBI Taxonomy" id="516702"/>
    <lineage>
        <taxon>Bacteria</taxon>
        <taxon>Pseudomonadati</taxon>
        <taxon>Pseudomonadota</taxon>
        <taxon>Betaproteobacteria</taxon>
        <taxon>Burkholderiales</taxon>
        <taxon>Alcaligenaceae</taxon>
        <taxon>Pigmentiphaga</taxon>
    </lineage>
</organism>
<dbReference type="Pfam" id="PF06429">
    <property type="entry name" value="Flg_bbr_C"/>
    <property type="match status" value="1"/>
</dbReference>
<keyword evidence="10" id="KW-0969">Cilium</keyword>
<reference evidence="10 11" key="1">
    <citation type="submission" date="2020-07" db="EMBL/GenBank/DDBJ databases">
        <title>Genomic Encyclopedia of Type Strains, Phase IV (KMG-V): Genome sequencing to study the core and pangenomes of soil and plant-associated prokaryotes.</title>
        <authorList>
            <person name="Whitman W."/>
        </authorList>
    </citation>
    <scope>NUCLEOTIDE SEQUENCE [LARGE SCALE GENOMIC DNA]</scope>
    <source>
        <strain evidence="10 11">SAS40</strain>
    </source>
</reference>
<name>A0A7Y9LP98_9BURK</name>
<evidence type="ECO:0000259" key="8">
    <source>
        <dbReference type="Pfam" id="PF07559"/>
    </source>
</evidence>
<evidence type="ECO:0000313" key="11">
    <source>
        <dbReference type="Proteomes" id="UP000542125"/>
    </source>
</evidence>
<accession>A0A7Y9LP98</accession>
<dbReference type="SUPFAM" id="SSF117143">
    <property type="entry name" value="Flagellar hook protein flgE"/>
    <property type="match status" value="1"/>
</dbReference>
<evidence type="ECO:0000259" key="7">
    <source>
        <dbReference type="Pfam" id="PF06429"/>
    </source>
</evidence>
<evidence type="ECO:0000313" key="10">
    <source>
        <dbReference type="EMBL" id="NYE85697.1"/>
    </source>
</evidence>
<keyword evidence="10" id="KW-0282">Flagellum</keyword>
<dbReference type="Pfam" id="PF22692">
    <property type="entry name" value="LlgE_F_G_D1"/>
    <property type="match status" value="1"/>
</dbReference>
<proteinExistence type="inferred from homology"/>
<dbReference type="GO" id="GO:0005829">
    <property type="term" value="C:cytosol"/>
    <property type="evidence" value="ECO:0007669"/>
    <property type="project" value="TreeGrafter"/>
</dbReference>
<dbReference type="Pfam" id="PF00460">
    <property type="entry name" value="Flg_bb_rod"/>
    <property type="match status" value="1"/>
</dbReference>
<comment type="subcellular location">
    <subcellularLocation>
        <location evidence="1 5">Bacterial flagellum basal body</location>
    </subcellularLocation>
</comment>
<evidence type="ECO:0000256" key="1">
    <source>
        <dbReference type="ARBA" id="ARBA00004117"/>
    </source>
</evidence>
<comment type="function">
    <text evidence="5">A flexible structure which links the flagellar filament to the drive apparatus in the basal body.</text>
</comment>